<dbReference type="Pfam" id="PF14229">
    <property type="entry name" value="DUF4332"/>
    <property type="match status" value="1"/>
</dbReference>
<evidence type="ECO:0000259" key="1">
    <source>
        <dbReference type="Pfam" id="PF14229"/>
    </source>
</evidence>
<protein>
    <recommendedName>
        <fullName evidence="1">DUF4332 domain-containing protein</fullName>
    </recommendedName>
</protein>
<sequence>MANLVNVEGIGKKHSATIEKKAGIKTTGKYLEAGKTPKGRKELEKLTGISGKLILKWINRVDLLRVKGVGEEYADLLEVSGVDSVPELKQRKAENLHTKMLEVNAKKKLVRRPPALAAVKKWIAEAKKLPRVVKY</sequence>
<dbReference type="EMBL" id="UOGL01000582">
    <property type="protein sequence ID" value="VAX41718.1"/>
    <property type="molecule type" value="Genomic_DNA"/>
</dbReference>
<proteinExistence type="predicted"/>
<dbReference type="AlphaFoldDB" id="A0A3B1DZC0"/>
<evidence type="ECO:0000313" key="2">
    <source>
        <dbReference type="EMBL" id="VAX41718.1"/>
    </source>
</evidence>
<organism evidence="2">
    <name type="scientific">hydrothermal vent metagenome</name>
    <dbReference type="NCBI Taxonomy" id="652676"/>
    <lineage>
        <taxon>unclassified sequences</taxon>
        <taxon>metagenomes</taxon>
        <taxon>ecological metagenomes</taxon>
    </lineage>
</organism>
<dbReference type="InterPro" id="IPR025567">
    <property type="entry name" value="DUF4332"/>
</dbReference>
<name>A0A3B1DZC0_9ZZZZ</name>
<feature type="domain" description="DUF4332" evidence="1">
    <location>
        <begin position="8"/>
        <end position="129"/>
    </location>
</feature>
<accession>A0A3B1DZC0</accession>
<reference evidence="2" key="1">
    <citation type="submission" date="2018-06" db="EMBL/GenBank/DDBJ databases">
        <authorList>
            <person name="Zhirakovskaya E."/>
        </authorList>
    </citation>
    <scope>NUCLEOTIDE SEQUENCE</scope>
</reference>
<dbReference type="Gene3D" id="1.10.150.20">
    <property type="entry name" value="5' to 3' exonuclease, C-terminal subdomain"/>
    <property type="match status" value="1"/>
</dbReference>
<gene>
    <name evidence="2" type="ORF">MNBD_PLANCTO02-2493</name>
</gene>